<accession>H6REL9</accession>
<organism evidence="1">
    <name type="scientific">uncultured Flavobacteriia bacterium</name>
    <dbReference type="NCBI Taxonomy" id="212695"/>
    <lineage>
        <taxon>Bacteria</taxon>
        <taxon>Pseudomonadati</taxon>
        <taxon>Bacteroidota</taxon>
        <taxon>Flavobacteriia</taxon>
        <taxon>environmental samples</taxon>
    </lineage>
</organism>
<sequence length="462" mass="54528">MCGSIAQSVTVSKEMPLKSDLAYDLLGQIGDHILLYRDRGNYKYNVEVFDKEMAFVKDRYIKFEKKKVDVYGIVARDSSFNMMYSYKEDGEIIHMIRKYSGDMILQDSTELFRLSKTFKKKRYLLETSENKKFSILFHFEDDMKMEFYLIRHDSLDILHKKVLEVKDLNLRERFKKVVLTDRSEILILLEKKNSRYSKSENHLGLFILDRGAGYRYTRINNHERVVSDLDMAFDNANRRVCVVGLWHDKHKDSAKGYFYLNKPFITLEEEEEMMFQNFVPDFLAEANNNELGKSKELKDFVLKQVTLRQDGGFIFFAESQREYTRRTSYQSTYGRGEGLLGWMDHFLEDVVAISVHPDGKEHWRRVLFKKQFSQDDAAIFSSYFLMKTPSRLKLVFNDEIKNNNTVSEYILDPLGRFNRNSLLSTDYQNLKIRFADAIQISSNEFLAPSEKNRKLSLVKITY</sequence>
<gene>
    <name evidence="1" type="ORF">VIS_S3BGA110026</name>
</gene>
<evidence type="ECO:0000313" key="1">
    <source>
        <dbReference type="EMBL" id="CCF99480.1"/>
    </source>
</evidence>
<dbReference type="AlphaFoldDB" id="H6REL9"/>
<proteinExistence type="predicted"/>
<dbReference type="EMBL" id="FO117580">
    <property type="protein sequence ID" value="CCF99480.1"/>
    <property type="molecule type" value="Genomic_DNA"/>
</dbReference>
<reference evidence="1" key="1">
    <citation type="journal article" date="2012" name="Environ. Microbiol.">
        <title>Genomic content of uncultured Bacteroidetes from contrasting oceanic provinces in the North Atlantic Ocean.</title>
        <authorList>
            <person name="Gomez-Pereira P.R."/>
            <person name="Schuler M."/>
            <person name="Fuchs B.M."/>
            <person name="Bennke C."/>
            <person name="Teeling H."/>
            <person name="Waldmann J."/>
            <person name="Richter M."/>
            <person name="Barbe V."/>
            <person name="Bataille E."/>
            <person name="Glockner F.O."/>
            <person name="Amann R."/>
        </authorList>
    </citation>
    <scope>NUCLEOTIDE SEQUENCE</scope>
</reference>
<protein>
    <submittedName>
        <fullName evidence="1">Uncharacterized protein</fullName>
    </submittedName>
</protein>
<reference evidence="1" key="2">
    <citation type="submission" date="2012-02" db="EMBL/GenBank/DDBJ databases">
        <authorList>
            <person name="Genoscope - CEA"/>
        </authorList>
    </citation>
    <scope>NUCLEOTIDE SEQUENCE</scope>
</reference>
<name>H6REL9_9BACT</name>